<organism evidence="1 2">
    <name type="scientific">Pseudomonas phage Psa21</name>
    <dbReference type="NCBI Taxonomy" id="2530023"/>
    <lineage>
        <taxon>Viruses</taxon>
        <taxon>Duplodnaviria</taxon>
        <taxon>Heunggongvirae</taxon>
        <taxon>Uroviricota</taxon>
        <taxon>Caudoviricetes</taxon>
        <taxon>Chimalliviridae</taxon>
        <taxon>Tepukevirus</taxon>
        <taxon>Tepukevirus Psa21</taxon>
    </lineage>
</organism>
<evidence type="ECO:0000313" key="1">
    <source>
        <dbReference type="EMBL" id="QBJ02584.1"/>
    </source>
</evidence>
<name>A0A481W5C5_9CAUD</name>
<keyword evidence="2" id="KW-1185">Reference proteome</keyword>
<reference evidence="1 2" key="1">
    <citation type="submission" date="2019-02" db="EMBL/GenBank/DDBJ databases">
        <authorList>
            <person name="Frampton R.A."/>
            <person name="Wojtus J.K."/>
            <person name="Fineran P.C."/>
            <person name="Hendrickson H.L."/>
        </authorList>
    </citation>
    <scope>NUCLEOTIDE SEQUENCE [LARGE SCALE GENOMIC DNA]</scope>
</reference>
<proteinExistence type="predicted"/>
<dbReference type="EMBL" id="MK552327">
    <property type="protein sequence ID" value="QBJ02584.1"/>
    <property type="molecule type" value="Genomic_DNA"/>
</dbReference>
<sequence length="359" mass="41377">MYALFREAPIGSKGVTYDPKRPYIQRQARQQIQDVTNYYRRFPKIVDSTNLLVMIINHFVLEFRSDDASWAKKVEDQARGLIRTLGLCDAINRGKIFDKGATLGPQCEEVVISSIERFPMDNLKASWKDLKPLRYLYHSRSDINLPIMNNRTPGKGYGVLSINIPMLMVQYRHWVYSNFGAVEPEAINLYKFIGSYALVNCLESYLEIAYFNRLSRMAYKLPNTKYPLPHPFYIPDLTPVTDAMAKNTLSQRMMRTGMVSELAQMTPMLLSDSLYNVLQLPKGPVTLQNEWALALARVPFIKYLIDSLKQAPSYDKTETNEILHELRESIHSQAFKMNGSSPMMQRLIKDVEELIRELA</sequence>
<protein>
    <submittedName>
        <fullName evidence="1">Uncharacterized protein</fullName>
    </submittedName>
</protein>
<accession>A0A481W5C5</accession>
<dbReference type="Proteomes" id="UP000294134">
    <property type="component" value="Segment"/>
</dbReference>
<evidence type="ECO:0000313" key="2">
    <source>
        <dbReference type="Proteomes" id="UP000294134"/>
    </source>
</evidence>
<gene>
    <name evidence="1" type="ORF">PSA21_54</name>
</gene>